<dbReference type="InterPro" id="IPR036255">
    <property type="entry name" value="YgfB-like_sf"/>
</dbReference>
<protein>
    <recommendedName>
        <fullName evidence="3">YecA family protein</fullName>
    </recommendedName>
</protein>
<dbReference type="OrthoDB" id="570299at2"/>
<comment type="caution">
    <text evidence="1">The sequence shown here is derived from an EMBL/GenBank/DDBJ whole genome shotgun (WGS) entry which is preliminary data.</text>
</comment>
<dbReference type="InterPro" id="IPR004027">
    <property type="entry name" value="SEC_C_motif"/>
</dbReference>
<dbReference type="InterPro" id="IPR011978">
    <property type="entry name" value="YgfB-like"/>
</dbReference>
<evidence type="ECO:0000313" key="1">
    <source>
        <dbReference type="EMBL" id="RLJ65132.1"/>
    </source>
</evidence>
<dbReference type="Proteomes" id="UP000268908">
    <property type="component" value="Unassembled WGS sequence"/>
</dbReference>
<dbReference type="PANTHER" id="PTHR33747:SF1">
    <property type="entry name" value="ADENYLATE CYCLASE-ASSOCIATED CAP C-TERMINAL DOMAIN-CONTAINING PROTEIN"/>
    <property type="match status" value="1"/>
</dbReference>
<sequence>MTAAGGPLGERELDELDALLRGDGLPDETMDIAMLDGFLTALAVGPNLIEPQRWLPEVWGGGEPGATAAKELPQPAARITALVLRHWNFLLAQFQAEPENFAPVLYMADEDGGEVAGVEEWCIGFVHGMNIDDAAWQAIFDAAEMAEFLDPILLQGTEAGWQEMVQDPALAAAQADIAEVLPDCVLAIHDFWAPQRAARTTVRLDAPKVGRNDPCPCGSGRKFKKCCGAAAPG</sequence>
<organism evidence="1 2">
    <name type="scientific">Sulfurisoma sediminicola</name>
    <dbReference type="NCBI Taxonomy" id="1381557"/>
    <lineage>
        <taxon>Bacteria</taxon>
        <taxon>Pseudomonadati</taxon>
        <taxon>Pseudomonadota</taxon>
        <taxon>Betaproteobacteria</taxon>
        <taxon>Nitrosomonadales</taxon>
        <taxon>Sterolibacteriaceae</taxon>
        <taxon>Sulfurisoma</taxon>
    </lineage>
</organism>
<dbReference type="EMBL" id="RCCI01000005">
    <property type="protein sequence ID" value="RLJ65132.1"/>
    <property type="molecule type" value="Genomic_DNA"/>
</dbReference>
<dbReference type="Gene3D" id="1.20.120.740">
    <property type="entry name" value="YgfB uncharacterised protein family UPF0149, PF03695"/>
    <property type="match status" value="1"/>
</dbReference>
<dbReference type="NCBIfam" id="TIGR02292">
    <property type="entry name" value="ygfB_yecA"/>
    <property type="match status" value="1"/>
</dbReference>
<dbReference type="SUPFAM" id="SSF101327">
    <property type="entry name" value="YgfB-like"/>
    <property type="match status" value="1"/>
</dbReference>
<reference evidence="1 2" key="1">
    <citation type="submission" date="2018-10" db="EMBL/GenBank/DDBJ databases">
        <title>Genomic Encyclopedia of Type Strains, Phase IV (KMG-IV): sequencing the most valuable type-strain genomes for metagenomic binning, comparative biology and taxonomic classification.</title>
        <authorList>
            <person name="Goeker M."/>
        </authorList>
    </citation>
    <scope>NUCLEOTIDE SEQUENCE [LARGE SCALE GENOMIC DNA]</scope>
    <source>
        <strain evidence="1 2">DSM 26916</strain>
    </source>
</reference>
<dbReference type="RefSeq" id="WP_121241733.1">
    <property type="nucleotide sequence ID" value="NZ_BHVV01000008.1"/>
</dbReference>
<evidence type="ECO:0000313" key="2">
    <source>
        <dbReference type="Proteomes" id="UP000268908"/>
    </source>
</evidence>
<dbReference type="AlphaFoldDB" id="A0A497XDP3"/>
<dbReference type="Pfam" id="PF03695">
    <property type="entry name" value="UPF0149"/>
    <property type="match status" value="1"/>
</dbReference>
<dbReference type="PANTHER" id="PTHR33747">
    <property type="entry name" value="UPF0225 PROTEIN SCO1677"/>
    <property type="match status" value="1"/>
</dbReference>
<keyword evidence="2" id="KW-1185">Reference proteome</keyword>
<dbReference type="Pfam" id="PF02810">
    <property type="entry name" value="SEC-C"/>
    <property type="match status" value="1"/>
</dbReference>
<proteinExistence type="predicted"/>
<dbReference type="SUPFAM" id="SSF103642">
    <property type="entry name" value="Sec-C motif"/>
    <property type="match status" value="1"/>
</dbReference>
<name>A0A497XDP3_9PROT</name>
<accession>A0A497XDP3</accession>
<dbReference type="NCBIfam" id="NF007704">
    <property type="entry name" value="PRK10396.1"/>
    <property type="match status" value="1"/>
</dbReference>
<evidence type="ECO:0008006" key="3">
    <source>
        <dbReference type="Google" id="ProtNLM"/>
    </source>
</evidence>
<gene>
    <name evidence="1" type="ORF">DFR35_1788</name>
</gene>
<dbReference type="Gene3D" id="3.10.450.50">
    <property type="match status" value="1"/>
</dbReference>